<gene>
    <name evidence="3" type="ORF">SAMN05192529_11574</name>
</gene>
<dbReference type="EMBL" id="FNQY01000015">
    <property type="protein sequence ID" value="SEA37034.1"/>
    <property type="molecule type" value="Genomic_DNA"/>
</dbReference>
<dbReference type="InterPro" id="IPR037107">
    <property type="entry name" value="Put_OMP_sf"/>
</dbReference>
<evidence type="ECO:0000256" key="1">
    <source>
        <dbReference type="SAM" id="MobiDB-lite"/>
    </source>
</evidence>
<dbReference type="OrthoDB" id="622552at2"/>
<dbReference type="InterPro" id="IPR018707">
    <property type="entry name" value="LpxR"/>
</dbReference>
<dbReference type="Proteomes" id="UP000199041">
    <property type="component" value="Unassembled WGS sequence"/>
</dbReference>
<reference evidence="3 4" key="1">
    <citation type="submission" date="2016-10" db="EMBL/GenBank/DDBJ databases">
        <authorList>
            <person name="de Groot N.N."/>
        </authorList>
    </citation>
    <scope>NUCLEOTIDE SEQUENCE [LARGE SCALE GENOMIC DNA]</scope>
    <source>
        <strain evidence="3 4">Vu-144</strain>
    </source>
</reference>
<evidence type="ECO:0008006" key="5">
    <source>
        <dbReference type="Google" id="ProtNLM"/>
    </source>
</evidence>
<proteinExistence type="predicted"/>
<keyword evidence="2" id="KW-1133">Transmembrane helix</keyword>
<feature type="compositionally biased region" description="Polar residues" evidence="1">
    <location>
        <begin position="176"/>
        <end position="188"/>
    </location>
</feature>
<feature type="transmembrane region" description="Helical" evidence="2">
    <location>
        <begin position="47"/>
        <end position="67"/>
    </location>
</feature>
<protein>
    <recommendedName>
        <fullName evidence="5">Lipid A deacylase LpxR family protein</fullName>
    </recommendedName>
</protein>
<feature type="compositionally biased region" description="Basic and acidic residues" evidence="1">
    <location>
        <begin position="164"/>
        <end position="175"/>
    </location>
</feature>
<feature type="region of interest" description="Disordered" evidence="1">
    <location>
        <begin position="163"/>
        <end position="188"/>
    </location>
</feature>
<dbReference type="AlphaFoldDB" id="A0A1H4AMZ1"/>
<evidence type="ECO:0000313" key="4">
    <source>
        <dbReference type="Proteomes" id="UP000199041"/>
    </source>
</evidence>
<dbReference type="STRING" id="551991.SAMN05192529_11574"/>
<dbReference type="Gene3D" id="2.40.128.140">
    <property type="entry name" value="Outer membrane protein"/>
    <property type="match status" value="1"/>
</dbReference>
<evidence type="ECO:0000256" key="2">
    <source>
        <dbReference type="SAM" id="Phobius"/>
    </source>
</evidence>
<evidence type="ECO:0000313" key="3">
    <source>
        <dbReference type="EMBL" id="SEA37034.1"/>
    </source>
</evidence>
<name>A0A1H4AMZ1_9BACT</name>
<organism evidence="3 4">
    <name type="scientific">Arachidicoccus rhizosphaerae</name>
    <dbReference type="NCBI Taxonomy" id="551991"/>
    <lineage>
        <taxon>Bacteria</taxon>
        <taxon>Pseudomonadati</taxon>
        <taxon>Bacteroidota</taxon>
        <taxon>Chitinophagia</taxon>
        <taxon>Chitinophagales</taxon>
        <taxon>Chitinophagaceae</taxon>
        <taxon>Arachidicoccus</taxon>
    </lineage>
</organism>
<keyword evidence="4" id="KW-1185">Reference proteome</keyword>
<keyword evidence="2" id="KW-0472">Membrane</keyword>
<accession>A0A1H4AMZ1</accession>
<sequence>MTKRRKLLHNIKKWFKGPHQPFISKAQGLALRYGCGHSYQPKPNLSLPLLLTILLTFTLSLYSTTILQAQVNNTDVVPPVNMEQATRMQQDQHYQDSLASARRQQRRNGLYRTQRHHFFQIINDNDSYTLTANDGYYTNGLKLIFGWTNINKASDAYLNQPAEANKDTNSDKDNIDSVNQTERGLKGRSQTIHSMEIGQLMYNAKNGSYRYKDELDRPVTAFLYIRYAEQHFTKNQSLLGWGITLGTIGPPALGRQMQQSIHSLFNMYTPEEWDYQLKTEVGLNADFTWSPTLQLSENPNSPFKLLPVVAASVGNTFTGTSLGSVLSLGKMGTNNQTAFWKAHLNNTENESFFYLYPEMVLSVYNATIQGGLFRSDKGPYTGQLNHLRYRQTIGWMHSGPIFNIGLNLIYDARESKTQLHNQWYGRVQFGFAF</sequence>
<keyword evidence="2" id="KW-0812">Transmembrane</keyword>
<dbReference type="Pfam" id="PF09982">
    <property type="entry name" value="LpxR"/>
    <property type="match status" value="1"/>
</dbReference>
<dbReference type="RefSeq" id="WP_091399271.1">
    <property type="nucleotide sequence ID" value="NZ_FNQY01000015.1"/>
</dbReference>